<sequence>MLKICFLSLSVFIVLVQLTACGRNDQRHLILHHRLFTKFMDKAKLQSYLSSFGENVSGSQQQHRIYKRTPARIKKVKLNENKSKTSATDNTEIKTSKNVTITPRHIIRFEIEDAKYSEEYEQMRKNRKLRNKRSTNSSNSSISFREPKEFLKFSITDAVTTTSVEKKYKKDNKAKREIKSENYDSETDSSKSIKIAHPLSSTRKNRYVTFDDLPTKLQKNIESAVIDVQSRTIDGDYLKFYYGDKIIKIPQSMWKYIASKAKAETKTPVKFNIDKEEKKNEYSEIFGTKTFYSTTYKPTTIFEKSKSYVNFDTPKDNFVYKKEEKEIVEPKKSFYFYEHHQQFLHHYQVIKVEKQFQLQKKLKNIE</sequence>
<keyword evidence="3" id="KW-1185">Reference proteome</keyword>
<evidence type="ECO:0000313" key="2">
    <source>
        <dbReference type="EMBL" id="KAG5666108.1"/>
    </source>
</evidence>
<dbReference type="OrthoDB" id="10657669at2759"/>
<feature type="signal peptide" evidence="1">
    <location>
        <begin position="1"/>
        <end position="21"/>
    </location>
</feature>
<evidence type="ECO:0000256" key="1">
    <source>
        <dbReference type="SAM" id="SignalP"/>
    </source>
</evidence>
<protein>
    <submittedName>
        <fullName evidence="2">Uncharacterized protein</fullName>
    </submittedName>
</protein>
<proteinExistence type="predicted"/>
<gene>
    <name evidence="2" type="ORF">PVAND_017831</name>
</gene>
<dbReference type="EMBL" id="JADBJN010000125">
    <property type="protein sequence ID" value="KAG5666108.1"/>
    <property type="molecule type" value="Genomic_DNA"/>
</dbReference>
<dbReference type="AlphaFoldDB" id="A0A9J6B8L1"/>
<feature type="chain" id="PRO_5039912256" evidence="1">
    <location>
        <begin position="22"/>
        <end position="366"/>
    </location>
</feature>
<organism evidence="2 3">
    <name type="scientific">Polypedilum vanderplanki</name>
    <name type="common">Sleeping chironomid midge</name>
    <dbReference type="NCBI Taxonomy" id="319348"/>
    <lineage>
        <taxon>Eukaryota</taxon>
        <taxon>Metazoa</taxon>
        <taxon>Ecdysozoa</taxon>
        <taxon>Arthropoda</taxon>
        <taxon>Hexapoda</taxon>
        <taxon>Insecta</taxon>
        <taxon>Pterygota</taxon>
        <taxon>Neoptera</taxon>
        <taxon>Endopterygota</taxon>
        <taxon>Diptera</taxon>
        <taxon>Nematocera</taxon>
        <taxon>Chironomoidea</taxon>
        <taxon>Chironomidae</taxon>
        <taxon>Chironominae</taxon>
        <taxon>Polypedilum</taxon>
        <taxon>Polypedilum</taxon>
    </lineage>
</organism>
<evidence type="ECO:0000313" key="3">
    <source>
        <dbReference type="Proteomes" id="UP001107558"/>
    </source>
</evidence>
<keyword evidence="1" id="KW-0732">Signal</keyword>
<name>A0A9J6B8L1_POLVA</name>
<reference evidence="2" key="1">
    <citation type="submission" date="2021-03" db="EMBL/GenBank/DDBJ databases">
        <title>Chromosome level genome of the anhydrobiotic midge Polypedilum vanderplanki.</title>
        <authorList>
            <person name="Yoshida Y."/>
            <person name="Kikawada T."/>
            <person name="Gusev O."/>
        </authorList>
    </citation>
    <scope>NUCLEOTIDE SEQUENCE</scope>
    <source>
        <strain evidence="2">NIAS01</strain>
        <tissue evidence="2">Whole body or cell culture</tissue>
    </source>
</reference>
<feature type="non-terminal residue" evidence="2">
    <location>
        <position position="1"/>
    </location>
</feature>
<dbReference type="Proteomes" id="UP001107558">
    <property type="component" value="Unassembled WGS sequence"/>
</dbReference>
<comment type="caution">
    <text evidence="2">The sequence shown here is derived from an EMBL/GenBank/DDBJ whole genome shotgun (WGS) entry which is preliminary data.</text>
</comment>
<accession>A0A9J6B8L1</accession>